<dbReference type="NCBIfam" id="TIGR02937">
    <property type="entry name" value="sigma70-ECF"/>
    <property type="match status" value="1"/>
</dbReference>
<dbReference type="Pfam" id="PF04542">
    <property type="entry name" value="Sigma70_r2"/>
    <property type="match status" value="1"/>
</dbReference>
<dbReference type="InterPro" id="IPR013324">
    <property type="entry name" value="RNA_pol_sigma_r3/r4-like"/>
</dbReference>
<dbReference type="AlphaFoldDB" id="A0A9X3NEJ8"/>
<evidence type="ECO:0000256" key="5">
    <source>
        <dbReference type="ARBA" id="ARBA00023163"/>
    </source>
</evidence>
<dbReference type="PANTHER" id="PTHR43133:SF8">
    <property type="entry name" value="RNA POLYMERASE SIGMA FACTOR HI_1459-RELATED"/>
    <property type="match status" value="1"/>
</dbReference>
<evidence type="ECO:0000256" key="1">
    <source>
        <dbReference type="ARBA" id="ARBA00010641"/>
    </source>
</evidence>
<organism evidence="9 10">
    <name type="scientific">Solirubrobacter phytolaccae</name>
    <dbReference type="NCBI Taxonomy" id="1404360"/>
    <lineage>
        <taxon>Bacteria</taxon>
        <taxon>Bacillati</taxon>
        <taxon>Actinomycetota</taxon>
        <taxon>Thermoleophilia</taxon>
        <taxon>Solirubrobacterales</taxon>
        <taxon>Solirubrobacteraceae</taxon>
        <taxon>Solirubrobacter</taxon>
    </lineage>
</organism>
<sequence length="192" mass="21254">MIAERSPGVLESLVAAAARGDEHAWAMLVERFGPRLLRVARAHGLSPHEAEDAVQETWVRLLRNIERVREPNALGGWLATTARHESLRVRERSAREKPTGDELTLDHADGTGSEAETQLDTLTCRAAVTRALDGLPPRHRALLRALFAESEPSYREIATQLDMPIGSIGPIRQRCLAQLRRHGSLRRLADAA</sequence>
<dbReference type="Proteomes" id="UP001147653">
    <property type="component" value="Unassembled WGS sequence"/>
</dbReference>
<dbReference type="RefSeq" id="WP_270029772.1">
    <property type="nucleotide sequence ID" value="NZ_JAPDDP010000105.1"/>
</dbReference>
<feature type="domain" description="RNA polymerase sigma-70 region 4" evidence="8">
    <location>
        <begin position="131"/>
        <end position="180"/>
    </location>
</feature>
<dbReference type="InterPro" id="IPR013325">
    <property type="entry name" value="RNA_pol_sigma_r2"/>
</dbReference>
<evidence type="ECO:0000256" key="2">
    <source>
        <dbReference type="ARBA" id="ARBA00023015"/>
    </source>
</evidence>
<comment type="similarity">
    <text evidence="1">Belongs to the sigma-70 factor family. ECF subfamily.</text>
</comment>
<dbReference type="Gene3D" id="1.10.1740.10">
    <property type="match status" value="1"/>
</dbReference>
<dbReference type="SUPFAM" id="SSF88659">
    <property type="entry name" value="Sigma3 and sigma4 domains of RNA polymerase sigma factors"/>
    <property type="match status" value="1"/>
</dbReference>
<dbReference type="SUPFAM" id="SSF88946">
    <property type="entry name" value="Sigma2 domain of RNA polymerase sigma factors"/>
    <property type="match status" value="1"/>
</dbReference>
<feature type="compositionally biased region" description="Basic and acidic residues" evidence="6">
    <location>
        <begin position="90"/>
        <end position="109"/>
    </location>
</feature>
<gene>
    <name evidence="9" type="ORF">OJ997_33530</name>
</gene>
<protein>
    <submittedName>
        <fullName evidence="9">Sigma-70 family RNA polymerase sigma factor</fullName>
    </submittedName>
</protein>
<dbReference type="GO" id="GO:0016987">
    <property type="term" value="F:sigma factor activity"/>
    <property type="evidence" value="ECO:0007669"/>
    <property type="project" value="UniProtKB-KW"/>
</dbReference>
<name>A0A9X3NEJ8_9ACTN</name>
<dbReference type="GO" id="GO:0006352">
    <property type="term" value="P:DNA-templated transcription initiation"/>
    <property type="evidence" value="ECO:0007669"/>
    <property type="project" value="InterPro"/>
</dbReference>
<dbReference type="InterPro" id="IPR014284">
    <property type="entry name" value="RNA_pol_sigma-70_dom"/>
</dbReference>
<evidence type="ECO:0000256" key="3">
    <source>
        <dbReference type="ARBA" id="ARBA00023082"/>
    </source>
</evidence>
<comment type="caution">
    <text evidence="9">The sequence shown here is derived from an EMBL/GenBank/DDBJ whole genome shotgun (WGS) entry which is preliminary data.</text>
</comment>
<keyword evidence="4" id="KW-0238">DNA-binding</keyword>
<evidence type="ECO:0000313" key="10">
    <source>
        <dbReference type="Proteomes" id="UP001147653"/>
    </source>
</evidence>
<dbReference type="EMBL" id="JAPDDP010000105">
    <property type="protein sequence ID" value="MDA0185275.1"/>
    <property type="molecule type" value="Genomic_DNA"/>
</dbReference>
<accession>A0A9X3NEJ8</accession>
<dbReference type="InterPro" id="IPR036388">
    <property type="entry name" value="WH-like_DNA-bd_sf"/>
</dbReference>
<dbReference type="PANTHER" id="PTHR43133">
    <property type="entry name" value="RNA POLYMERASE ECF-TYPE SIGMA FACTO"/>
    <property type="match status" value="1"/>
</dbReference>
<evidence type="ECO:0000259" key="8">
    <source>
        <dbReference type="Pfam" id="PF04545"/>
    </source>
</evidence>
<evidence type="ECO:0000313" key="9">
    <source>
        <dbReference type="EMBL" id="MDA0185275.1"/>
    </source>
</evidence>
<dbReference type="InterPro" id="IPR007630">
    <property type="entry name" value="RNA_pol_sigma70_r4"/>
</dbReference>
<dbReference type="Gene3D" id="1.10.10.10">
    <property type="entry name" value="Winged helix-like DNA-binding domain superfamily/Winged helix DNA-binding domain"/>
    <property type="match status" value="1"/>
</dbReference>
<evidence type="ECO:0000256" key="4">
    <source>
        <dbReference type="ARBA" id="ARBA00023125"/>
    </source>
</evidence>
<dbReference type="Pfam" id="PF04545">
    <property type="entry name" value="Sigma70_r4"/>
    <property type="match status" value="1"/>
</dbReference>
<evidence type="ECO:0000259" key="7">
    <source>
        <dbReference type="Pfam" id="PF04542"/>
    </source>
</evidence>
<keyword evidence="10" id="KW-1185">Reference proteome</keyword>
<evidence type="ECO:0000256" key="6">
    <source>
        <dbReference type="SAM" id="MobiDB-lite"/>
    </source>
</evidence>
<keyword evidence="3" id="KW-0731">Sigma factor</keyword>
<dbReference type="InterPro" id="IPR039425">
    <property type="entry name" value="RNA_pol_sigma-70-like"/>
</dbReference>
<dbReference type="GO" id="GO:0003677">
    <property type="term" value="F:DNA binding"/>
    <property type="evidence" value="ECO:0007669"/>
    <property type="project" value="UniProtKB-KW"/>
</dbReference>
<feature type="domain" description="RNA polymerase sigma-70 region 2" evidence="7">
    <location>
        <begin position="28"/>
        <end position="95"/>
    </location>
</feature>
<dbReference type="InterPro" id="IPR007627">
    <property type="entry name" value="RNA_pol_sigma70_r2"/>
</dbReference>
<reference evidence="9" key="1">
    <citation type="submission" date="2022-10" db="EMBL/GenBank/DDBJ databases">
        <title>The WGS of Solirubrobacter phytolaccae KCTC 29190.</title>
        <authorList>
            <person name="Jiang Z."/>
        </authorList>
    </citation>
    <scope>NUCLEOTIDE SEQUENCE</scope>
    <source>
        <strain evidence="9">KCTC 29190</strain>
    </source>
</reference>
<keyword evidence="2" id="KW-0805">Transcription regulation</keyword>
<feature type="region of interest" description="Disordered" evidence="6">
    <location>
        <begin position="90"/>
        <end position="117"/>
    </location>
</feature>
<keyword evidence="5" id="KW-0804">Transcription</keyword>
<proteinExistence type="inferred from homology"/>